<evidence type="ECO:0000313" key="3">
    <source>
        <dbReference type="EMBL" id="MFD1303477.1"/>
    </source>
</evidence>
<dbReference type="Pfam" id="PF21703">
    <property type="entry name" value="Gp10A-like"/>
    <property type="match status" value="1"/>
</dbReference>
<evidence type="ECO:0000256" key="1">
    <source>
        <dbReference type="SAM" id="MobiDB-lite"/>
    </source>
</evidence>
<dbReference type="EMBL" id="JBHTND010000030">
    <property type="protein sequence ID" value="MFD1303477.1"/>
    <property type="molecule type" value="Genomic_DNA"/>
</dbReference>
<comment type="caution">
    <text evidence="3">The sequence shown here is derived from an EMBL/GenBank/DDBJ whole genome shotgun (WGS) entry which is preliminary data.</text>
</comment>
<organism evidence="3 4">
    <name type="scientific">Methylobacterium marchantiae</name>
    <dbReference type="NCBI Taxonomy" id="600331"/>
    <lineage>
        <taxon>Bacteria</taxon>
        <taxon>Pseudomonadati</taxon>
        <taxon>Pseudomonadota</taxon>
        <taxon>Alphaproteobacteria</taxon>
        <taxon>Hyphomicrobiales</taxon>
        <taxon>Methylobacteriaceae</taxon>
        <taxon>Methylobacterium</taxon>
    </lineage>
</organism>
<feature type="region of interest" description="Disordered" evidence="1">
    <location>
        <begin position="214"/>
        <end position="239"/>
    </location>
</feature>
<gene>
    <name evidence="3" type="ORF">ACFQ4G_18045</name>
</gene>
<feature type="domain" description="Capsid Gp10A/Gp10B-like" evidence="2">
    <location>
        <begin position="60"/>
        <end position="311"/>
    </location>
</feature>
<keyword evidence="4" id="KW-1185">Reference proteome</keyword>
<accession>A0ABW3X263</accession>
<sequence>MSVYTDARTRPGAKTASDSSDRTTFLTEFGGVVLQSYDEIMSYGDFRWEKNITQGKADTFPVIGRKRDAVSHVPGEIILGGVIVHDEVTITLDDFIVDSVFLAEIDELMLHYNVMEPYAKQIGQSLGSVTDKRIAIMHILASRGTSINVAGVPAPGYYFASDLKTNPAKLEEAHFAASLYMKNNDMSGDPVKSMLPHQQILLLARYTGVEAGPVSTGSGNRSAGTIGEIGGIQPKGTNHIPNTNITTGLTKYRGNFSTTVGHIGSRMAVGTLNRRGLKMVMKPQDDRLGTLILGSMLNGHGTLRNECSVELRTDAISGRDPITV</sequence>
<dbReference type="RefSeq" id="WP_238208556.1">
    <property type="nucleotide sequence ID" value="NZ_JBHTND010000030.1"/>
</dbReference>
<dbReference type="InterPro" id="IPR049301">
    <property type="entry name" value="Capsid_Gp10A/Gp10B-like_dom"/>
</dbReference>
<protein>
    <recommendedName>
        <fullName evidence="2">Capsid Gp10A/Gp10B-like domain-containing protein</fullName>
    </recommendedName>
</protein>
<evidence type="ECO:0000259" key="2">
    <source>
        <dbReference type="Pfam" id="PF21703"/>
    </source>
</evidence>
<proteinExistence type="predicted"/>
<reference evidence="4" key="1">
    <citation type="journal article" date="2019" name="Int. J. Syst. Evol. Microbiol.">
        <title>The Global Catalogue of Microorganisms (GCM) 10K type strain sequencing project: providing services to taxonomists for standard genome sequencing and annotation.</title>
        <authorList>
            <consortium name="The Broad Institute Genomics Platform"/>
            <consortium name="The Broad Institute Genome Sequencing Center for Infectious Disease"/>
            <person name="Wu L."/>
            <person name="Ma J."/>
        </authorList>
    </citation>
    <scope>NUCLEOTIDE SEQUENCE [LARGE SCALE GENOMIC DNA]</scope>
    <source>
        <strain evidence="4">CCUG 56108</strain>
    </source>
</reference>
<evidence type="ECO:0000313" key="4">
    <source>
        <dbReference type="Proteomes" id="UP001597176"/>
    </source>
</evidence>
<feature type="region of interest" description="Disordered" evidence="1">
    <location>
        <begin position="1"/>
        <end position="20"/>
    </location>
</feature>
<dbReference type="Proteomes" id="UP001597176">
    <property type="component" value="Unassembled WGS sequence"/>
</dbReference>
<name>A0ABW3X263_9HYPH</name>